<dbReference type="InterPro" id="IPR005119">
    <property type="entry name" value="LysR_subst-bd"/>
</dbReference>
<evidence type="ECO:0000256" key="1">
    <source>
        <dbReference type="ARBA" id="ARBA00009437"/>
    </source>
</evidence>
<evidence type="ECO:0000256" key="3">
    <source>
        <dbReference type="ARBA" id="ARBA00023125"/>
    </source>
</evidence>
<dbReference type="GO" id="GO:0006351">
    <property type="term" value="P:DNA-templated transcription"/>
    <property type="evidence" value="ECO:0007669"/>
    <property type="project" value="TreeGrafter"/>
</dbReference>
<dbReference type="PROSITE" id="PS50931">
    <property type="entry name" value="HTH_LYSR"/>
    <property type="match status" value="1"/>
</dbReference>
<dbReference type="EMBL" id="MN079088">
    <property type="protein sequence ID" value="QEA04779.1"/>
    <property type="molecule type" value="Genomic_DNA"/>
</dbReference>
<feature type="domain" description="HTH lysR-type" evidence="5">
    <location>
        <begin position="6"/>
        <end position="63"/>
    </location>
</feature>
<evidence type="ECO:0000256" key="2">
    <source>
        <dbReference type="ARBA" id="ARBA00023015"/>
    </source>
</evidence>
<keyword evidence="2" id="KW-0805">Transcription regulation</keyword>
<dbReference type="PANTHER" id="PTHR30537">
    <property type="entry name" value="HTH-TYPE TRANSCRIPTIONAL REGULATOR"/>
    <property type="match status" value="1"/>
</dbReference>
<dbReference type="SUPFAM" id="SSF53850">
    <property type="entry name" value="Periplasmic binding protein-like II"/>
    <property type="match status" value="1"/>
</dbReference>
<evidence type="ECO:0000313" key="6">
    <source>
        <dbReference type="EMBL" id="QEA04779.1"/>
    </source>
</evidence>
<dbReference type="InterPro" id="IPR058163">
    <property type="entry name" value="LysR-type_TF_proteobact-type"/>
</dbReference>
<dbReference type="Pfam" id="PF03466">
    <property type="entry name" value="LysR_substrate"/>
    <property type="match status" value="1"/>
</dbReference>
<dbReference type="Pfam" id="PF00126">
    <property type="entry name" value="HTH_1"/>
    <property type="match status" value="1"/>
</dbReference>
<protein>
    <submittedName>
        <fullName evidence="6">HTH-type transcriptional regulator YofA</fullName>
    </submittedName>
</protein>
<dbReference type="InterPro" id="IPR000847">
    <property type="entry name" value="LysR_HTH_N"/>
</dbReference>
<keyword evidence="4" id="KW-0804">Transcription</keyword>
<sequence>MSEQRLPWDDLRLVLAIARTGSLSGAARRLRVSHATVYRRLGDLERRLGVRLFERQRSGYTPTPAGEEAAAAGKRVEDEVLAVERRVVGQDLRPSGTVRVTTTDSLLLGLLSPLFARFRRLEPDIALEVSVSDVLFSLPRREADVALRVTRRPPEHLVGQCIGTLAQAAYVSRDLVIDPSSSPDPEELDWIGPDESWSQRELIRWMDASGHDGRCRFRADTLVGMYAAVREGIGAGVLPCYLGDAEPRLTRLTAPVPELAMDLWILMHPDLRGVARIRAFATFMREAVRALQDRLSGHG</sequence>
<dbReference type="Gene3D" id="1.10.10.10">
    <property type="entry name" value="Winged helix-like DNA-binding domain superfamily/Winged helix DNA-binding domain"/>
    <property type="match status" value="1"/>
</dbReference>
<reference evidence="6" key="1">
    <citation type="submission" date="2019-06" db="EMBL/GenBank/DDBJ databases">
        <authorList>
            <person name="Murdoch R.W."/>
            <person name="Fathepure B."/>
        </authorList>
    </citation>
    <scope>NUCLEOTIDE SEQUENCE</scope>
</reference>
<dbReference type="AlphaFoldDB" id="A0A5B8R6W6"/>
<evidence type="ECO:0000259" key="5">
    <source>
        <dbReference type="PROSITE" id="PS50931"/>
    </source>
</evidence>
<comment type="similarity">
    <text evidence="1">Belongs to the LysR transcriptional regulatory family.</text>
</comment>
<name>A0A5B8R6W6_9ZZZZ</name>
<dbReference type="CDD" id="cd05466">
    <property type="entry name" value="PBP2_LTTR_substrate"/>
    <property type="match status" value="1"/>
</dbReference>
<accession>A0A5B8R6W6</accession>
<gene>
    <name evidence="6" type="primary">yofA_1</name>
    <name evidence="6" type="ORF">KBTEX_01087</name>
</gene>
<dbReference type="GO" id="GO:0043565">
    <property type="term" value="F:sequence-specific DNA binding"/>
    <property type="evidence" value="ECO:0007669"/>
    <property type="project" value="TreeGrafter"/>
</dbReference>
<proteinExistence type="inferred from homology"/>
<dbReference type="InterPro" id="IPR036388">
    <property type="entry name" value="WH-like_DNA-bd_sf"/>
</dbReference>
<dbReference type="GO" id="GO:0003700">
    <property type="term" value="F:DNA-binding transcription factor activity"/>
    <property type="evidence" value="ECO:0007669"/>
    <property type="project" value="InterPro"/>
</dbReference>
<dbReference type="SUPFAM" id="SSF46785">
    <property type="entry name" value="Winged helix' DNA-binding domain"/>
    <property type="match status" value="1"/>
</dbReference>
<organism evidence="6">
    <name type="scientific">uncultured organism</name>
    <dbReference type="NCBI Taxonomy" id="155900"/>
    <lineage>
        <taxon>unclassified sequences</taxon>
        <taxon>environmental samples</taxon>
    </lineage>
</organism>
<dbReference type="Gene3D" id="3.40.190.290">
    <property type="match status" value="1"/>
</dbReference>
<evidence type="ECO:0000256" key="4">
    <source>
        <dbReference type="ARBA" id="ARBA00023163"/>
    </source>
</evidence>
<dbReference type="PANTHER" id="PTHR30537:SF3">
    <property type="entry name" value="TRANSCRIPTIONAL REGULATORY PROTEIN"/>
    <property type="match status" value="1"/>
</dbReference>
<dbReference type="InterPro" id="IPR036390">
    <property type="entry name" value="WH_DNA-bd_sf"/>
</dbReference>
<keyword evidence="3" id="KW-0238">DNA-binding</keyword>